<evidence type="ECO:0000256" key="8">
    <source>
        <dbReference type="ARBA" id="ARBA00023201"/>
    </source>
</evidence>
<accession>T1G092</accession>
<dbReference type="eggNOG" id="KOG1966">
    <property type="taxonomic scope" value="Eukaryota"/>
</dbReference>
<name>T1G092_HELRO</name>
<dbReference type="EnsemblMetazoa" id="HelroT70609">
    <property type="protein sequence ID" value="HelroP70609"/>
    <property type="gene ID" value="HelroG70609"/>
</dbReference>
<feature type="transmembrane region" description="Helical" evidence="9">
    <location>
        <begin position="21"/>
        <end position="47"/>
    </location>
</feature>
<dbReference type="InterPro" id="IPR004709">
    <property type="entry name" value="NaH_exchanger"/>
</dbReference>
<dbReference type="CTD" id="20214490"/>
<comment type="subcellular location">
    <subcellularLocation>
        <location evidence="1">Membrane</location>
        <topology evidence="1">Multi-pass membrane protein</topology>
    </subcellularLocation>
</comment>
<reference evidence="11 13" key="2">
    <citation type="journal article" date="2013" name="Nature">
        <title>Insights into bilaterian evolution from three spiralian genomes.</title>
        <authorList>
            <person name="Simakov O."/>
            <person name="Marletaz F."/>
            <person name="Cho S.J."/>
            <person name="Edsinger-Gonzales E."/>
            <person name="Havlak P."/>
            <person name="Hellsten U."/>
            <person name="Kuo D.H."/>
            <person name="Larsson T."/>
            <person name="Lv J."/>
            <person name="Arendt D."/>
            <person name="Savage R."/>
            <person name="Osoegawa K."/>
            <person name="de Jong P."/>
            <person name="Grimwood J."/>
            <person name="Chapman J.A."/>
            <person name="Shapiro H."/>
            <person name="Aerts A."/>
            <person name="Otillar R.P."/>
            <person name="Terry A.Y."/>
            <person name="Boore J.L."/>
            <person name="Grigoriev I.V."/>
            <person name="Lindberg D.R."/>
            <person name="Seaver E.C."/>
            <person name="Weisblat D.A."/>
            <person name="Putnam N.H."/>
            <person name="Rokhsar D.S."/>
        </authorList>
    </citation>
    <scope>NUCLEOTIDE SEQUENCE</scope>
</reference>
<dbReference type="GO" id="GO:0015385">
    <property type="term" value="F:sodium:proton antiporter activity"/>
    <property type="evidence" value="ECO:0007669"/>
    <property type="project" value="InterPro"/>
</dbReference>
<dbReference type="RefSeq" id="XP_009031139.1">
    <property type="nucleotide sequence ID" value="XM_009032891.1"/>
</dbReference>
<keyword evidence="6" id="KW-0406">Ion transport</keyword>
<dbReference type="PRINTS" id="PR01084">
    <property type="entry name" value="NAHEXCHNGR"/>
</dbReference>
<evidence type="ECO:0000256" key="2">
    <source>
        <dbReference type="ARBA" id="ARBA00022448"/>
    </source>
</evidence>
<keyword evidence="5" id="KW-0915">Sodium</keyword>
<feature type="transmembrane region" description="Helical" evidence="9">
    <location>
        <begin position="86"/>
        <end position="106"/>
    </location>
</feature>
<feature type="transmembrane region" description="Helical" evidence="9">
    <location>
        <begin position="164"/>
        <end position="185"/>
    </location>
</feature>
<evidence type="ECO:0000259" key="10">
    <source>
        <dbReference type="Pfam" id="PF00999"/>
    </source>
</evidence>
<evidence type="ECO:0000256" key="4">
    <source>
        <dbReference type="ARBA" id="ARBA00022989"/>
    </source>
</evidence>
<evidence type="ECO:0000256" key="5">
    <source>
        <dbReference type="ARBA" id="ARBA00023053"/>
    </source>
</evidence>
<reference evidence="13" key="1">
    <citation type="submission" date="2012-12" db="EMBL/GenBank/DDBJ databases">
        <authorList>
            <person name="Hellsten U."/>
            <person name="Grimwood J."/>
            <person name="Chapman J.A."/>
            <person name="Shapiro H."/>
            <person name="Aerts A."/>
            <person name="Otillar R.P."/>
            <person name="Terry A.Y."/>
            <person name="Boore J.L."/>
            <person name="Simakov O."/>
            <person name="Marletaz F."/>
            <person name="Cho S.-J."/>
            <person name="Edsinger-Gonzales E."/>
            <person name="Havlak P."/>
            <person name="Kuo D.-H."/>
            <person name="Larsson T."/>
            <person name="Lv J."/>
            <person name="Arendt D."/>
            <person name="Savage R."/>
            <person name="Osoegawa K."/>
            <person name="de Jong P."/>
            <person name="Lindberg D.R."/>
            <person name="Seaver E.C."/>
            <person name="Weisblat D.A."/>
            <person name="Putnam N.H."/>
            <person name="Grigoriev I.V."/>
            <person name="Rokhsar D.S."/>
        </authorList>
    </citation>
    <scope>NUCLEOTIDE SEQUENCE</scope>
</reference>
<evidence type="ECO:0000256" key="7">
    <source>
        <dbReference type="ARBA" id="ARBA00023136"/>
    </source>
</evidence>
<dbReference type="GO" id="GO:0006885">
    <property type="term" value="P:regulation of pH"/>
    <property type="evidence" value="ECO:0007669"/>
    <property type="project" value="InterPro"/>
</dbReference>
<keyword evidence="2" id="KW-0813">Transport</keyword>
<keyword evidence="8" id="KW-0739">Sodium transport</keyword>
<dbReference type="PANTHER" id="PTHR10110:SF126">
    <property type="entry name" value="NA(+)_H(+) EXCHANGER PROTEIN 7"/>
    <property type="match status" value="1"/>
</dbReference>
<dbReference type="GO" id="GO:0016020">
    <property type="term" value="C:membrane"/>
    <property type="evidence" value="ECO:0007669"/>
    <property type="project" value="UniProtKB-SubCell"/>
</dbReference>
<dbReference type="GeneID" id="20214490"/>
<keyword evidence="4 9" id="KW-1133">Transmembrane helix</keyword>
<keyword evidence="3 9" id="KW-0812">Transmembrane</keyword>
<evidence type="ECO:0000256" key="9">
    <source>
        <dbReference type="SAM" id="Phobius"/>
    </source>
</evidence>
<reference evidence="12" key="3">
    <citation type="submission" date="2015-06" db="UniProtKB">
        <authorList>
            <consortium name="EnsemblMetazoa"/>
        </authorList>
    </citation>
    <scope>IDENTIFICATION</scope>
</reference>
<feature type="transmembrane region" description="Helical" evidence="9">
    <location>
        <begin position="59"/>
        <end position="79"/>
    </location>
</feature>
<dbReference type="Pfam" id="PF00999">
    <property type="entry name" value="Na_H_Exchanger"/>
    <property type="match status" value="1"/>
</dbReference>
<gene>
    <name evidence="12" type="primary">20214490</name>
    <name evidence="11" type="ORF">HELRODRAFT_70609</name>
</gene>
<keyword evidence="7 9" id="KW-0472">Membrane</keyword>
<dbReference type="OMA" id="HAFRENI"/>
<keyword evidence="13" id="KW-1185">Reference proteome</keyword>
<dbReference type="EMBL" id="AMQM01002369">
    <property type="status" value="NOT_ANNOTATED_CDS"/>
    <property type="molecule type" value="Genomic_DNA"/>
</dbReference>
<dbReference type="Proteomes" id="UP000015101">
    <property type="component" value="Unassembled WGS sequence"/>
</dbReference>
<dbReference type="STRING" id="6412.T1G092"/>
<sequence length="187" mass="20282">IVLEASFTLDNHAFRENIGTILLYAVVGTVINFIIIGFALYGLAVAGAFGDTHVTKLEYLLFGALIVAVDPVAVLAIFQDVGVNEVLYFLVFGESLLNDAVTIVLYNTMEAFTKTPNIHPTEVVIGIFSFFTVSLGGLSIGILFGIATCLITRVTSHVRVAEPLAILTMAYMSYLCAELFHWSGIIR</sequence>
<evidence type="ECO:0000256" key="3">
    <source>
        <dbReference type="ARBA" id="ARBA00022692"/>
    </source>
</evidence>
<evidence type="ECO:0000313" key="13">
    <source>
        <dbReference type="Proteomes" id="UP000015101"/>
    </source>
</evidence>
<dbReference type="HOGENOM" id="CLU_065591_0_0_1"/>
<evidence type="ECO:0000256" key="6">
    <source>
        <dbReference type="ARBA" id="ARBA00023065"/>
    </source>
</evidence>
<evidence type="ECO:0000256" key="1">
    <source>
        <dbReference type="ARBA" id="ARBA00004141"/>
    </source>
</evidence>
<evidence type="ECO:0000313" key="12">
    <source>
        <dbReference type="EnsemblMetazoa" id="HelroP70609"/>
    </source>
</evidence>
<dbReference type="KEGG" id="hro:HELRODRAFT_70609"/>
<evidence type="ECO:0000313" key="11">
    <source>
        <dbReference type="EMBL" id="ESN90708.1"/>
    </source>
</evidence>
<dbReference type="EMBL" id="KB097753">
    <property type="protein sequence ID" value="ESN90708.1"/>
    <property type="molecule type" value="Genomic_DNA"/>
</dbReference>
<dbReference type="InParanoid" id="T1G092"/>
<dbReference type="OrthoDB" id="196264at2759"/>
<feature type="transmembrane region" description="Helical" evidence="9">
    <location>
        <begin position="126"/>
        <end position="152"/>
    </location>
</feature>
<proteinExistence type="predicted"/>
<feature type="domain" description="Cation/H+ exchanger transmembrane" evidence="10">
    <location>
        <begin position="1"/>
        <end position="186"/>
    </location>
</feature>
<dbReference type="Gene3D" id="6.10.140.1330">
    <property type="match status" value="1"/>
</dbReference>
<protein>
    <recommendedName>
        <fullName evidence="10">Cation/H+ exchanger transmembrane domain-containing protein</fullName>
    </recommendedName>
</protein>
<dbReference type="AlphaFoldDB" id="T1G092"/>
<dbReference type="InterPro" id="IPR006153">
    <property type="entry name" value="Cation/H_exchanger_TM"/>
</dbReference>
<organism evidence="12 13">
    <name type="scientific">Helobdella robusta</name>
    <name type="common">Californian leech</name>
    <dbReference type="NCBI Taxonomy" id="6412"/>
    <lineage>
        <taxon>Eukaryota</taxon>
        <taxon>Metazoa</taxon>
        <taxon>Spiralia</taxon>
        <taxon>Lophotrochozoa</taxon>
        <taxon>Annelida</taxon>
        <taxon>Clitellata</taxon>
        <taxon>Hirudinea</taxon>
        <taxon>Rhynchobdellida</taxon>
        <taxon>Glossiphoniidae</taxon>
        <taxon>Helobdella</taxon>
    </lineage>
</organism>
<dbReference type="InterPro" id="IPR018422">
    <property type="entry name" value="Cation/H_exchanger_CPA1"/>
</dbReference>
<dbReference type="PANTHER" id="PTHR10110">
    <property type="entry name" value="SODIUM/HYDROGEN EXCHANGER"/>
    <property type="match status" value="1"/>
</dbReference>